<gene>
    <name evidence="2" type="ORF">RclHR1_07650004</name>
</gene>
<keyword evidence="3" id="KW-1185">Reference proteome</keyword>
<proteinExistence type="predicted"/>
<feature type="region of interest" description="Disordered" evidence="1">
    <location>
        <begin position="64"/>
        <end position="103"/>
    </location>
</feature>
<evidence type="ECO:0000313" key="3">
    <source>
        <dbReference type="Proteomes" id="UP000247702"/>
    </source>
</evidence>
<comment type="caution">
    <text evidence="2">The sequence shown here is derived from an EMBL/GenBank/DDBJ whole genome shotgun (WGS) entry which is preliminary data.</text>
</comment>
<reference evidence="2 3" key="1">
    <citation type="submission" date="2017-11" db="EMBL/GenBank/DDBJ databases">
        <title>The genome of Rhizophagus clarus HR1 reveals common genetic basis of auxotrophy among arbuscular mycorrhizal fungi.</title>
        <authorList>
            <person name="Kobayashi Y."/>
        </authorList>
    </citation>
    <scope>NUCLEOTIDE SEQUENCE [LARGE SCALE GENOMIC DNA]</scope>
    <source>
        <strain evidence="2 3">HR1</strain>
    </source>
</reference>
<protein>
    <submittedName>
        <fullName evidence="2">Uncharacterized protein</fullName>
    </submittedName>
</protein>
<dbReference type="Proteomes" id="UP000247702">
    <property type="component" value="Unassembled WGS sequence"/>
</dbReference>
<feature type="compositionally biased region" description="Polar residues" evidence="1">
    <location>
        <begin position="1"/>
        <end position="12"/>
    </location>
</feature>
<organism evidence="2 3">
    <name type="scientific">Rhizophagus clarus</name>
    <dbReference type="NCBI Taxonomy" id="94130"/>
    <lineage>
        <taxon>Eukaryota</taxon>
        <taxon>Fungi</taxon>
        <taxon>Fungi incertae sedis</taxon>
        <taxon>Mucoromycota</taxon>
        <taxon>Glomeromycotina</taxon>
        <taxon>Glomeromycetes</taxon>
        <taxon>Glomerales</taxon>
        <taxon>Glomeraceae</taxon>
        <taxon>Rhizophagus</taxon>
    </lineage>
</organism>
<evidence type="ECO:0000313" key="2">
    <source>
        <dbReference type="EMBL" id="GBC07717.1"/>
    </source>
</evidence>
<feature type="region of interest" description="Disordered" evidence="1">
    <location>
        <begin position="1"/>
        <end position="28"/>
    </location>
</feature>
<accession>A0A2Z6SLF8</accession>
<evidence type="ECO:0000256" key="1">
    <source>
        <dbReference type="SAM" id="MobiDB-lite"/>
    </source>
</evidence>
<feature type="compositionally biased region" description="Low complexity" evidence="1">
    <location>
        <begin position="77"/>
        <end position="97"/>
    </location>
</feature>
<dbReference type="EMBL" id="BEXD01004165">
    <property type="protein sequence ID" value="GBC07717.1"/>
    <property type="molecule type" value="Genomic_DNA"/>
</dbReference>
<sequence length="103" mass="11311">MKAKQVTSTTTHLVGVVANRPGRPSLWPKSINDLEQVIQDGRPRGRQTRNGERYHLEFRERFWKKPNLNHNDNGHNSGSESATSGSGSGSKLATSGSRSGLDI</sequence>
<name>A0A2Z6SLF8_9GLOM</name>
<dbReference type="AlphaFoldDB" id="A0A2Z6SLF8"/>